<dbReference type="KEGG" id="aja:AJAP_23590"/>
<dbReference type="AlphaFoldDB" id="A0A075UYR5"/>
<protein>
    <recommendedName>
        <fullName evidence="1">B12-binding domain-containing protein</fullName>
    </recommendedName>
</protein>
<dbReference type="Gene3D" id="3.40.50.280">
    <property type="entry name" value="Cobalamin-binding domain"/>
    <property type="match status" value="1"/>
</dbReference>
<dbReference type="RefSeq" id="WP_038515224.1">
    <property type="nucleotide sequence ID" value="NZ_CP008953.1"/>
</dbReference>
<dbReference type="Proteomes" id="UP000028492">
    <property type="component" value="Chromosome"/>
</dbReference>
<evidence type="ECO:0000259" key="1">
    <source>
        <dbReference type="PROSITE" id="PS51332"/>
    </source>
</evidence>
<reference evidence="2 3" key="1">
    <citation type="journal article" date="2014" name="J. Biotechnol.">
        <title>Complete genome sequence of the actinobacterium Amycolatopsis japonica MG417-CF17(T) (=DSM 44213T) producing (S,S)-N,N'-ethylenediaminedisuccinic acid.</title>
        <authorList>
            <person name="Stegmann E."/>
            <person name="Albersmeier A."/>
            <person name="Spohn M."/>
            <person name="Gert H."/>
            <person name="Weber T."/>
            <person name="Wohlleben W."/>
            <person name="Kalinowski J."/>
            <person name="Ruckert C."/>
        </authorList>
    </citation>
    <scope>NUCLEOTIDE SEQUENCE [LARGE SCALE GENOMIC DNA]</scope>
    <source>
        <strain evidence="3">MG417-CF17 (DSM 44213)</strain>
    </source>
</reference>
<dbReference type="Pfam" id="PF02310">
    <property type="entry name" value="B12-binding"/>
    <property type="match status" value="1"/>
</dbReference>
<evidence type="ECO:0000313" key="2">
    <source>
        <dbReference type="EMBL" id="AIG77569.1"/>
    </source>
</evidence>
<dbReference type="HOGENOM" id="CLU_122414_0_0_11"/>
<dbReference type="EMBL" id="CP008953">
    <property type="protein sequence ID" value="AIG77569.1"/>
    <property type="molecule type" value="Genomic_DNA"/>
</dbReference>
<keyword evidence="3" id="KW-1185">Reference proteome</keyword>
<name>A0A075UYR5_9PSEU</name>
<gene>
    <name evidence="2" type="ORF">AJAP_23590</name>
</gene>
<proteinExistence type="predicted"/>
<organism evidence="2 3">
    <name type="scientific">Amycolatopsis japonica</name>
    <dbReference type="NCBI Taxonomy" id="208439"/>
    <lineage>
        <taxon>Bacteria</taxon>
        <taxon>Bacillati</taxon>
        <taxon>Actinomycetota</taxon>
        <taxon>Actinomycetes</taxon>
        <taxon>Pseudonocardiales</taxon>
        <taxon>Pseudonocardiaceae</taxon>
        <taxon>Amycolatopsis</taxon>
        <taxon>Amycolatopsis japonica group</taxon>
    </lineage>
</organism>
<dbReference type="STRING" id="208439.AJAP_23590"/>
<sequence>MTIEAVQPTLPDAGLDVIVTGLSSDAHTWNLVYLELLLEELGCRVTNLGACVPDATIVRECVTRRPDLLVISSLNGHGRQDGVRLMEAFRARAELVTTPVVIGGKLDVTGGSNAARLLEAGFDAVFEDSAGLTPFRTFLRTLSVRAPGVPLGAG</sequence>
<dbReference type="GO" id="GO:0031419">
    <property type="term" value="F:cobalamin binding"/>
    <property type="evidence" value="ECO:0007669"/>
    <property type="project" value="InterPro"/>
</dbReference>
<dbReference type="PROSITE" id="PS51332">
    <property type="entry name" value="B12_BINDING"/>
    <property type="match status" value="1"/>
</dbReference>
<evidence type="ECO:0000313" key="3">
    <source>
        <dbReference type="Proteomes" id="UP000028492"/>
    </source>
</evidence>
<dbReference type="InterPro" id="IPR036724">
    <property type="entry name" value="Cobalamin-bd_sf"/>
</dbReference>
<dbReference type="GO" id="GO:0046872">
    <property type="term" value="F:metal ion binding"/>
    <property type="evidence" value="ECO:0007669"/>
    <property type="project" value="InterPro"/>
</dbReference>
<accession>A0A075UYR5</accession>
<dbReference type="eggNOG" id="COG2185">
    <property type="taxonomic scope" value="Bacteria"/>
</dbReference>
<dbReference type="SUPFAM" id="SSF52242">
    <property type="entry name" value="Cobalamin (vitamin B12)-binding domain"/>
    <property type="match status" value="1"/>
</dbReference>
<feature type="domain" description="B12-binding" evidence="1">
    <location>
        <begin position="14"/>
        <end position="149"/>
    </location>
</feature>
<dbReference type="InterPro" id="IPR006158">
    <property type="entry name" value="Cobalamin-bd"/>
</dbReference>
<dbReference type="CDD" id="cd02065">
    <property type="entry name" value="B12-binding_like"/>
    <property type="match status" value="1"/>
</dbReference>